<evidence type="ECO:0000256" key="3">
    <source>
        <dbReference type="ARBA" id="ARBA00023082"/>
    </source>
</evidence>
<protein>
    <submittedName>
        <fullName evidence="7">Sigma-70 family RNA polymerase sigma factor</fullName>
    </submittedName>
</protein>
<gene>
    <name evidence="7" type="ORF">WMO66_08315</name>
</gene>
<sequence>MQTRRTTRSRGHAAAQRLVKRMEANAFLEALYNANYERLYIYAENLLFNAAYAEEAVQETFFEAVRKQDALMRHAKPEAWLMETLKNKIRVGSRRRALEALYFISLEQDLAQESKKLAVEDRPFGSISELLDAIRALLPPEDYRLLCRITLEGATHLEVAKELGISVWSSQKRLQRIRKKLCKQLLPNKSKKISENMSVLRF</sequence>
<dbReference type="NCBIfam" id="TIGR02937">
    <property type="entry name" value="sigma70-ECF"/>
    <property type="match status" value="1"/>
</dbReference>
<keyword evidence="5" id="KW-0804">Transcription</keyword>
<evidence type="ECO:0000256" key="5">
    <source>
        <dbReference type="ARBA" id="ARBA00023163"/>
    </source>
</evidence>
<evidence type="ECO:0000313" key="8">
    <source>
        <dbReference type="Proteomes" id="UP001491552"/>
    </source>
</evidence>
<keyword evidence="8" id="KW-1185">Reference proteome</keyword>
<reference evidence="7 8" key="1">
    <citation type="submission" date="2024-03" db="EMBL/GenBank/DDBJ databases">
        <title>Human intestinal bacterial collection.</title>
        <authorList>
            <person name="Pauvert C."/>
            <person name="Hitch T.C.A."/>
            <person name="Clavel T."/>
        </authorList>
    </citation>
    <scope>NUCLEOTIDE SEQUENCE [LARGE SCALE GENOMIC DNA]</scope>
    <source>
        <strain evidence="7 8">CLA-AA-H192</strain>
    </source>
</reference>
<dbReference type="InterPro" id="IPR039425">
    <property type="entry name" value="RNA_pol_sigma-70-like"/>
</dbReference>
<evidence type="ECO:0000313" key="7">
    <source>
        <dbReference type="EMBL" id="MEQ2511247.1"/>
    </source>
</evidence>
<keyword evidence="3" id="KW-0731">Sigma factor</keyword>
<name>A0ABV1G796_9FIRM</name>
<dbReference type="RefSeq" id="WP_349135953.1">
    <property type="nucleotide sequence ID" value="NZ_JBBMFF010000222.1"/>
</dbReference>
<dbReference type="InterPro" id="IPR013324">
    <property type="entry name" value="RNA_pol_sigma_r3/r4-like"/>
</dbReference>
<dbReference type="SUPFAM" id="SSF88946">
    <property type="entry name" value="Sigma2 domain of RNA polymerase sigma factors"/>
    <property type="match status" value="1"/>
</dbReference>
<dbReference type="PANTHER" id="PTHR43133:SF8">
    <property type="entry name" value="RNA POLYMERASE SIGMA FACTOR HI_1459-RELATED"/>
    <property type="match status" value="1"/>
</dbReference>
<dbReference type="EMBL" id="JBBMFF010000222">
    <property type="protein sequence ID" value="MEQ2511247.1"/>
    <property type="molecule type" value="Genomic_DNA"/>
</dbReference>
<dbReference type="Pfam" id="PF04542">
    <property type="entry name" value="Sigma70_r2"/>
    <property type="match status" value="1"/>
</dbReference>
<dbReference type="SUPFAM" id="SSF88659">
    <property type="entry name" value="Sigma3 and sigma4 domains of RNA polymerase sigma factors"/>
    <property type="match status" value="1"/>
</dbReference>
<dbReference type="InterPro" id="IPR036388">
    <property type="entry name" value="WH-like_DNA-bd_sf"/>
</dbReference>
<evidence type="ECO:0000256" key="1">
    <source>
        <dbReference type="ARBA" id="ARBA00010641"/>
    </source>
</evidence>
<dbReference type="Proteomes" id="UP001491552">
    <property type="component" value="Unassembled WGS sequence"/>
</dbReference>
<keyword evidence="2" id="KW-0805">Transcription regulation</keyword>
<dbReference type="PANTHER" id="PTHR43133">
    <property type="entry name" value="RNA POLYMERASE ECF-TYPE SIGMA FACTO"/>
    <property type="match status" value="1"/>
</dbReference>
<proteinExistence type="inferred from homology"/>
<dbReference type="Gene3D" id="1.10.1740.10">
    <property type="match status" value="1"/>
</dbReference>
<feature type="domain" description="RNA polymerase sigma-70 region 2" evidence="6">
    <location>
        <begin position="31"/>
        <end position="96"/>
    </location>
</feature>
<evidence type="ECO:0000256" key="2">
    <source>
        <dbReference type="ARBA" id="ARBA00023015"/>
    </source>
</evidence>
<accession>A0ABV1G796</accession>
<dbReference type="InterPro" id="IPR014284">
    <property type="entry name" value="RNA_pol_sigma-70_dom"/>
</dbReference>
<dbReference type="InterPro" id="IPR013325">
    <property type="entry name" value="RNA_pol_sigma_r2"/>
</dbReference>
<comment type="similarity">
    <text evidence="1">Belongs to the sigma-70 factor family. ECF subfamily.</text>
</comment>
<dbReference type="Gene3D" id="1.10.10.10">
    <property type="entry name" value="Winged helix-like DNA-binding domain superfamily/Winged helix DNA-binding domain"/>
    <property type="match status" value="1"/>
</dbReference>
<comment type="caution">
    <text evidence="7">The sequence shown here is derived from an EMBL/GenBank/DDBJ whole genome shotgun (WGS) entry which is preliminary data.</text>
</comment>
<keyword evidence="4" id="KW-0238">DNA-binding</keyword>
<organism evidence="7 8">
    <name type="scientific">Faecousia intestinalis</name>
    <dbReference type="NCBI Taxonomy" id="3133167"/>
    <lineage>
        <taxon>Bacteria</taxon>
        <taxon>Bacillati</taxon>
        <taxon>Bacillota</taxon>
        <taxon>Clostridia</taxon>
        <taxon>Eubacteriales</taxon>
        <taxon>Oscillospiraceae</taxon>
        <taxon>Faecousia</taxon>
    </lineage>
</organism>
<dbReference type="InterPro" id="IPR007627">
    <property type="entry name" value="RNA_pol_sigma70_r2"/>
</dbReference>
<evidence type="ECO:0000259" key="6">
    <source>
        <dbReference type="Pfam" id="PF04542"/>
    </source>
</evidence>
<evidence type="ECO:0000256" key="4">
    <source>
        <dbReference type="ARBA" id="ARBA00023125"/>
    </source>
</evidence>